<feature type="transmembrane region" description="Helical" evidence="6">
    <location>
        <begin position="367"/>
        <end position="389"/>
    </location>
</feature>
<keyword evidence="9" id="KW-1185">Reference proteome</keyword>
<evidence type="ECO:0000256" key="4">
    <source>
        <dbReference type="ARBA" id="ARBA00022989"/>
    </source>
</evidence>
<feature type="transmembrane region" description="Helical" evidence="6">
    <location>
        <begin position="395"/>
        <end position="418"/>
    </location>
</feature>
<evidence type="ECO:0000259" key="7">
    <source>
        <dbReference type="PROSITE" id="PS50850"/>
    </source>
</evidence>
<dbReference type="Gene3D" id="1.20.1250.20">
    <property type="entry name" value="MFS general substrate transporter like domains"/>
    <property type="match status" value="1"/>
</dbReference>
<dbReference type="InterPro" id="IPR036259">
    <property type="entry name" value="MFS_trans_sf"/>
</dbReference>
<evidence type="ECO:0000256" key="3">
    <source>
        <dbReference type="ARBA" id="ARBA00022692"/>
    </source>
</evidence>
<feature type="transmembrane region" description="Helical" evidence="6">
    <location>
        <begin position="166"/>
        <end position="185"/>
    </location>
</feature>
<feature type="transmembrane region" description="Helical" evidence="6">
    <location>
        <begin position="108"/>
        <end position="126"/>
    </location>
</feature>
<accession>A0ABW9X901</accession>
<sequence length="428" mass="45413">MWTAPSPTPQIAKTRRASDPATCGRFHLRGDHHTPGMMTGLSLLFPITLSTMAIVLLAPILPALLRDFADVPGHDYWVPMILTVPALCVALFSPVAGVLGDWFGRRRLLMWSFVAYAVVGIAPVFLTDLTAILISRIGVGLAEALIMVLTTTMIGDYFTGAARDKWLAGQTAMASMSALVFFNVGGQLGAFGWRVPFWVYASALVMLALVWRYTWEPAENDTGDEATCAPHHASWAGFPWARMAGTLAISVYGSVMFYTVQIQAGRGLAELGVADPGRIGFLTSIASIGVPVGTWIYSRVGQMRVALLLLGEFALLTAGFLLMSRASGTTPFLIGCFINQLGAGLLLPTLLVWAMDGLPFETRARGAGMWTGAFSVGQFLCPVVVTYASTHTGGLMGAFGVLSAAALLGAAGALTGVIRRPQTAPIPA</sequence>
<dbReference type="Pfam" id="PF07690">
    <property type="entry name" value="MFS_1"/>
    <property type="match status" value="1"/>
</dbReference>
<dbReference type="InterPro" id="IPR050189">
    <property type="entry name" value="MFS_Efflux_Transporters"/>
</dbReference>
<feature type="transmembrane region" description="Helical" evidence="6">
    <location>
        <begin position="43"/>
        <end position="64"/>
    </location>
</feature>
<dbReference type="PANTHER" id="PTHR43124">
    <property type="entry name" value="PURINE EFFLUX PUMP PBUE"/>
    <property type="match status" value="1"/>
</dbReference>
<feature type="transmembrane region" description="Helical" evidence="6">
    <location>
        <begin position="197"/>
        <end position="215"/>
    </location>
</feature>
<dbReference type="SUPFAM" id="SSF103473">
    <property type="entry name" value="MFS general substrate transporter"/>
    <property type="match status" value="1"/>
</dbReference>
<reference evidence="9" key="1">
    <citation type="submission" date="2020-01" db="EMBL/GenBank/DDBJ databases">
        <title>Sphingomonas sp. strain CSW-10.</title>
        <authorList>
            <person name="Chen W.-M."/>
        </authorList>
    </citation>
    <scope>NUCLEOTIDE SEQUENCE [LARGE SCALE GENOMIC DNA]</scope>
    <source>
        <strain evidence="9">FSY-8</strain>
    </source>
</reference>
<proteinExistence type="predicted"/>
<keyword evidence="4 6" id="KW-1133">Transmembrane helix</keyword>
<evidence type="ECO:0000313" key="8">
    <source>
        <dbReference type="EMBL" id="NBC34997.1"/>
    </source>
</evidence>
<keyword evidence="3 6" id="KW-0812">Transmembrane</keyword>
<evidence type="ECO:0000313" key="9">
    <source>
        <dbReference type="Proteomes" id="UP000753724"/>
    </source>
</evidence>
<dbReference type="PANTHER" id="PTHR43124:SF3">
    <property type="entry name" value="CHLORAMPHENICOL EFFLUX PUMP RV0191"/>
    <property type="match status" value="1"/>
</dbReference>
<keyword evidence="5 6" id="KW-0472">Membrane</keyword>
<keyword evidence="2" id="KW-1003">Cell membrane</keyword>
<feature type="transmembrane region" description="Helical" evidence="6">
    <location>
        <begin position="132"/>
        <end position="154"/>
    </location>
</feature>
<feature type="transmembrane region" description="Helical" evidence="6">
    <location>
        <begin position="76"/>
        <end position="96"/>
    </location>
</feature>
<evidence type="ECO:0000256" key="2">
    <source>
        <dbReference type="ARBA" id="ARBA00022475"/>
    </source>
</evidence>
<dbReference type="InterPro" id="IPR011701">
    <property type="entry name" value="MFS"/>
</dbReference>
<gene>
    <name evidence="8" type="ORF">GTZ99_00315</name>
</gene>
<feature type="transmembrane region" description="Helical" evidence="6">
    <location>
        <begin position="305"/>
        <end position="326"/>
    </location>
</feature>
<feature type="transmembrane region" description="Helical" evidence="6">
    <location>
        <begin position="332"/>
        <end position="355"/>
    </location>
</feature>
<dbReference type="InterPro" id="IPR020846">
    <property type="entry name" value="MFS_dom"/>
</dbReference>
<organism evidence="8 9">
    <name type="scientific">Novosphingobium ovatum</name>
    <dbReference type="NCBI Taxonomy" id="1908523"/>
    <lineage>
        <taxon>Bacteria</taxon>
        <taxon>Pseudomonadati</taxon>
        <taxon>Pseudomonadota</taxon>
        <taxon>Alphaproteobacteria</taxon>
        <taxon>Sphingomonadales</taxon>
        <taxon>Sphingomonadaceae</taxon>
        <taxon>Novosphingobium</taxon>
    </lineage>
</organism>
<evidence type="ECO:0000256" key="1">
    <source>
        <dbReference type="ARBA" id="ARBA00004651"/>
    </source>
</evidence>
<comment type="caution">
    <text evidence="8">The sequence shown here is derived from an EMBL/GenBank/DDBJ whole genome shotgun (WGS) entry which is preliminary data.</text>
</comment>
<dbReference type="CDD" id="cd17473">
    <property type="entry name" value="MFS_arabinose_efflux_permease_like"/>
    <property type="match status" value="1"/>
</dbReference>
<name>A0ABW9X901_9SPHN</name>
<comment type="subcellular location">
    <subcellularLocation>
        <location evidence="1">Cell membrane</location>
        <topology evidence="1">Multi-pass membrane protein</topology>
    </subcellularLocation>
</comment>
<feature type="transmembrane region" description="Helical" evidence="6">
    <location>
        <begin position="279"/>
        <end position="298"/>
    </location>
</feature>
<evidence type="ECO:0000256" key="6">
    <source>
        <dbReference type="SAM" id="Phobius"/>
    </source>
</evidence>
<dbReference type="EMBL" id="JAAAPO010000001">
    <property type="protein sequence ID" value="NBC34997.1"/>
    <property type="molecule type" value="Genomic_DNA"/>
</dbReference>
<feature type="domain" description="Major facilitator superfamily (MFS) profile" evidence="7">
    <location>
        <begin position="39"/>
        <end position="424"/>
    </location>
</feature>
<dbReference type="Proteomes" id="UP000753724">
    <property type="component" value="Unassembled WGS sequence"/>
</dbReference>
<evidence type="ECO:0000256" key="5">
    <source>
        <dbReference type="ARBA" id="ARBA00023136"/>
    </source>
</evidence>
<protein>
    <submittedName>
        <fullName evidence="8">MFS transporter</fullName>
    </submittedName>
</protein>
<dbReference type="PROSITE" id="PS50850">
    <property type="entry name" value="MFS"/>
    <property type="match status" value="1"/>
</dbReference>